<proteinExistence type="predicted"/>
<evidence type="ECO:0000313" key="2">
    <source>
        <dbReference type="Proteomes" id="UP000000430"/>
    </source>
</evidence>
<dbReference type="BioCyc" id="ASP62977:ACIAD_RS02770-MONOMER"/>
<protein>
    <recommendedName>
        <fullName evidence="3">Glycosyltransferase</fullName>
    </recommendedName>
</protein>
<evidence type="ECO:0008006" key="3">
    <source>
        <dbReference type="Google" id="ProtNLM"/>
    </source>
</evidence>
<sequence length="259" mass="31418">MLKVQQNSEKTIALVYGIYINSLVNWKKILGRQILDIKKSGILDLSDIYLIVSNPDSVPQVEDYLRQLDFKNIIIHAENKYEYPALHFIWMLSRQKNSYQYMIYMHTKGMSYAKKRRNKTEEILTHYTLKFWRDYLTIFDEHDQVNKIGILPGEGSGFGDEQQKYIHLKGWVWFNFWWARKSYIATLPEPIETSDRYYYEYWLGLQEANQNQNDTYSMYTHQTQFFKSDVAENILMRLYEKNRFRFKLKSMLQRFLRRV</sequence>
<dbReference type="EMBL" id="CR543861">
    <property type="protein sequence ID" value="CAG67529.1"/>
    <property type="molecule type" value="Genomic_DNA"/>
</dbReference>
<name>Q6FEH9_ACIAD</name>
<dbReference type="HOGENOM" id="CLU_1072092_0_0_6"/>
<gene>
    <name evidence="1" type="ordered locus">ACIAD0606</name>
</gene>
<dbReference type="RefSeq" id="WP_004919880.1">
    <property type="nucleotide sequence ID" value="NC_005966.1"/>
</dbReference>
<dbReference type="Proteomes" id="UP000000430">
    <property type="component" value="Chromosome"/>
</dbReference>
<dbReference type="STRING" id="202950.GCA_001485005_00841"/>
<evidence type="ECO:0000313" key="1">
    <source>
        <dbReference type="EMBL" id="CAG67529.1"/>
    </source>
</evidence>
<reference evidence="1 2" key="1">
    <citation type="journal article" date="2004" name="Nucleic Acids Res.">
        <title>Unique features revealed by the genome sequence of Acinetobacter sp. ADP1, a versatile and naturally transformation competent bacterium.</title>
        <authorList>
            <person name="Barbe V."/>
            <person name="Vallenet D."/>
            <person name="Fonknechten N."/>
            <person name="Kreimeyer A."/>
            <person name="Oztas S."/>
            <person name="Labarre L."/>
            <person name="Cruveiller S."/>
            <person name="Robert C."/>
            <person name="Duprat S."/>
            <person name="Wincker P."/>
            <person name="Ornston L.N."/>
            <person name="Weissenbach J."/>
            <person name="Marliere P."/>
            <person name="Cohen G.N."/>
            <person name="Medigue C."/>
        </authorList>
    </citation>
    <scope>NUCLEOTIDE SEQUENCE [LARGE SCALE GENOMIC DNA]</scope>
    <source>
        <strain evidence="2">ATCC 33305 / BD413 / ADP1</strain>
    </source>
</reference>
<dbReference type="AlphaFoldDB" id="Q6FEH9"/>
<dbReference type="GeneID" id="45233082"/>
<dbReference type="OrthoDB" id="7063501at2"/>
<organism evidence="1 2">
    <name type="scientific">Acinetobacter baylyi (strain ATCC 33305 / BD413 / ADP1)</name>
    <dbReference type="NCBI Taxonomy" id="62977"/>
    <lineage>
        <taxon>Bacteria</taxon>
        <taxon>Pseudomonadati</taxon>
        <taxon>Pseudomonadota</taxon>
        <taxon>Gammaproteobacteria</taxon>
        <taxon>Moraxellales</taxon>
        <taxon>Moraxellaceae</taxon>
        <taxon>Acinetobacter</taxon>
    </lineage>
</organism>
<dbReference type="eggNOG" id="ENOG502ZRFQ">
    <property type="taxonomic scope" value="Bacteria"/>
</dbReference>
<dbReference type="KEGG" id="aci:ACIAD0606"/>
<accession>Q6FEH9</accession>